<feature type="compositionally biased region" description="Low complexity" evidence="1">
    <location>
        <begin position="1"/>
        <end position="12"/>
    </location>
</feature>
<sequence>RRTSTATTAAGTPSMRRRRWPPSARCSSARGGPGPASRSGPKRRRGTTGGRRCGLPSPVRTAAKGSTRRPSSPPAWWSRVSAPAAMPNRVGARATALPDWSFGRLPERLSPSRRRWFA</sequence>
<feature type="non-terminal residue" evidence="2">
    <location>
        <position position="118"/>
    </location>
</feature>
<name>A0A6J4V0E4_9BACT</name>
<evidence type="ECO:0000313" key="2">
    <source>
        <dbReference type="EMBL" id="CAA9563295.1"/>
    </source>
</evidence>
<feature type="compositionally biased region" description="Low complexity" evidence="1">
    <location>
        <begin position="27"/>
        <end position="39"/>
    </location>
</feature>
<protein>
    <submittedName>
        <fullName evidence="2">Uncharacterized protein</fullName>
    </submittedName>
</protein>
<gene>
    <name evidence="2" type="ORF">AVDCRST_MAG59-2776</name>
</gene>
<accession>A0A6J4V0E4</accession>
<evidence type="ECO:0000256" key="1">
    <source>
        <dbReference type="SAM" id="MobiDB-lite"/>
    </source>
</evidence>
<reference evidence="2" key="1">
    <citation type="submission" date="2020-02" db="EMBL/GenBank/DDBJ databases">
        <authorList>
            <person name="Meier V. D."/>
        </authorList>
    </citation>
    <scope>NUCLEOTIDE SEQUENCE</scope>
    <source>
        <strain evidence="2">AVDCRST_MAG59</strain>
    </source>
</reference>
<feature type="non-terminal residue" evidence="2">
    <location>
        <position position="1"/>
    </location>
</feature>
<proteinExistence type="predicted"/>
<feature type="region of interest" description="Disordered" evidence="1">
    <location>
        <begin position="1"/>
        <end position="79"/>
    </location>
</feature>
<dbReference type="AlphaFoldDB" id="A0A6J4V0E4"/>
<dbReference type="EMBL" id="CADCWF010000181">
    <property type="protein sequence ID" value="CAA9563295.1"/>
    <property type="molecule type" value="Genomic_DNA"/>
</dbReference>
<organism evidence="2">
    <name type="scientific">uncultured Thermomicrobiales bacterium</name>
    <dbReference type="NCBI Taxonomy" id="1645740"/>
    <lineage>
        <taxon>Bacteria</taxon>
        <taxon>Pseudomonadati</taxon>
        <taxon>Thermomicrobiota</taxon>
        <taxon>Thermomicrobia</taxon>
        <taxon>Thermomicrobiales</taxon>
        <taxon>environmental samples</taxon>
    </lineage>
</organism>